<evidence type="ECO:0000259" key="1">
    <source>
        <dbReference type="Pfam" id="PF23234"/>
    </source>
</evidence>
<evidence type="ECO:0000313" key="3">
    <source>
        <dbReference type="Proteomes" id="UP000664417"/>
    </source>
</evidence>
<dbReference type="Proteomes" id="UP000664417">
    <property type="component" value="Unassembled WGS sequence"/>
</dbReference>
<evidence type="ECO:0000313" key="2">
    <source>
        <dbReference type="EMBL" id="MBO1318450.1"/>
    </source>
</evidence>
<dbReference type="AlphaFoldDB" id="A0A8J7Q394"/>
<accession>A0A8J7Q394</accession>
<gene>
    <name evidence="2" type="ORF">J3U88_08280</name>
</gene>
<proteinExistence type="predicted"/>
<dbReference type="EMBL" id="JAFREP010000005">
    <property type="protein sequence ID" value="MBO1318450.1"/>
    <property type="molecule type" value="Genomic_DNA"/>
</dbReference>
<organism evidence="2 3">
    <name type="scientific">Acanthopleuribacter pedis</name>
    <dbReference type="NCBI Taxonomy" id="442870"/>
    <lineage>
        <taxon>Bacteria</taxon>
        <taxon>Pseudomonadati</taxon>
        <taxon>Acidobacteriota</taxon>
        <taxon>Holophagae</taxon>
        <taxon>Acanthopleuribacterales</taxon>
        <taxon>Acanthopleuribacteraceae</taxon>
        <taxon>Acanthopleuribacter</taxon>
    </lineage>
</organism>
<feature type="domain" description="Large helicase-related protein winged-helix" evidence="1">
    <location>
        <begin position="2"/>
        <end position="38"/>
    </location>
</feature>
<dbReference type="Pfam" id="PF23234">
    <property type="entry name" value="WHD_4th_Lhr"/>
    <property type="match status" value="1"/>
</dbReference>
<reference evidence="2" key="1">
    <citation type="submission" date="2021-03" db="EMBL/GenBank/DDBJ databases">
        <authorList>
            <person name="Wang G."/>
        </authorList>
    </citation>
    <scope>NUCLEOTIDE SEQUENCE</scope>
    <source>
        <strain evidence="2">KCTC 12899</strain>
    </source>
</reference>
<keyword evidence="3" id="KW-1185">Reference proteome</keyword>
<name>A0A8J7Q394_9BACT</name>
<dbReference type="InterPro" id="IPR055367">
    <property type="entry name" value="WH4_Lhr"/>
</dbReference>
<comment type="caution">
    <text evidence="2">The sequence shown here is derived from an EMBL/GenBank/DDBJ whole genome shotgun (WGS) entry which is preliminary data.</text>
</comment>
<protein>
    <recommendedName>
        <fullName evidence="1">Large helicase-related protein winged-helix domain-containing protein</fullName>
    </recommendedName>
</protein>
<sequence>MGELRGGHFVTGCSGEHFALPAALGGLRAVRRRDPDEELLVVNACDFLNLCGILLPCDAVERRLKNRIVFKNGEPVAAWVASEKR</sequence>